<gene>
    <name evidence="1" type="ORF">U3653_06725</name>
</gene>
<dbReference type="SUPFAM" id="SSF159888">
    <property type="entry name" value="YdhG-like"/>
    <property type="match status" value="1"/>
</dbReference>
<dbReference type="EMBL" id="JAYKYQ010000002">
    <property type="protein sequence ID" value="MEB3509705.1"/>
    <property type="molecule type" value="Genomic_DNA"/>
</dbReference>
<keyword evidence="2" id="KW-1185">Reference proteome</keyword>
<reference evidence="1 2" key="1">
    <citation type="submission" date="2023-12" db="EMBL/GenBank/DDBJ databases">
        <title>novel species in genus Nocarida.</title>
        <authorList>
            <person name="Li Z."/>
        </authorList>
    </citation>
    <scope>NUCLEOTIDE SEQUENCE [LARGE SCALE GENOMIC DNA]</scope>
    <source>
        <strain evidence="1 2">CDC186</strain>
    </source>
</reference>
<proteinExistence type="predicted"/>
<name>A0ABU6AQG1_9NOCA</name>
<organism evidence="1 2">
    <name type="scientific">Nocardia implantans</name>
    <dbReference type="NCBI Taxonomy" id="3108168"/>
    <lineage>
        <taxon>Bacteria</taxon>
        <taxon>Bacillati</taxon>
        <taxon>Actinomycetota</taxon>
        <taxon>Actinomycetes</taxon>
        <taxon>Mycobacteriales</taxon>
        <taxon>Nocardiaceae</taxon>
        <taxon>Nocardia</taxon>
    </lineage>
</organism>
<dbReference type="Proteomes" id="UP001348098">
    <property type="component" value="Unassembled WGS sequence"/>
</dbReference>
<comment type="caution">
    <text evidence="1">The sequence shown here is derived from an EMBL/GenBank/DDBJ whole genome shotgun (WGS) entry which is preliminary data.</text>
</comment>
<sequence>MSLHPVPDGDPALARELGPYRAGKGTLRFRLGEPVPYELIARVVIALAERR</sequence>
<accession>A0ABU6AQG1</accession>
<protein>
    <submittedName>
        <fullName evidence="1">Uncharacterized protein</fullName>
    </submittedName>
</protein>
<evidence type="ECO:0000313" key="2">
    <source>
        <dbReference type="Proteomes" id="UP001348098"/>
    </source>
</evidence>
<dbReference type="RefSeq" id="WP_195077712.1">
    <property type="nucleotide sequence ID" value="NZ_JAYESH010000001.1"/>
</dbReference>
<evidence type="ECO:0000313" key="1">
    <source>
        <dbReference type="EMBL" id="MEB3509705.1"/>
    </source>
</evidence>
<dbReference type="Gene3D" id="3.90.1150.200">
    <property type="match status" value="1"/>
</dbReference>